<proteinExistence type="predicted"/>
<dbReference type="EMBL" id="QGDO01000005">
    <property type="protein sequence ID" value="PWJ40215.1"/>
    <property type="molecule type" value="Genomic_DNA"/>
</dbReference>
<dbReference type="OrthoDB" id="978487at2"/>
<organism evidence="1 2">
    <name type="scientific">Sediminitomix flava</name>
    <dbReference type="NCBI Taxonomy" id="379075"/>
    <lineage>
        <taxon>Bacteria</taxon>
        <taxon>Pseudomonadati</taxon>
        <taxon>Bacteroidota</taxon>
        <taxon>Cytophagia</taxon>
        <taxon>Cytophagales</taxon>
        <taxon>Flammeovirgaceae</taxon>
        <taxon>Sediminitomix</taxon>
    </lineage>
</organism>
<evidence type="ECO:0000313" key="2">
    <source>
        <dbReference type="Proteomes" id="UP000245535"/>
    </source>
</evidence>
<sequence>MMNIKILYFLILTSFFNCTLLFSQDYEQPEDETLDDPFSKPTLWARLKTTPEDDDLWQKYFGKDLFELSEEEYTYYEQLRNKLIQDNIEWVEEVESKKNIRLQKQRNVISKEDPYYLSLLENITRNFAMIELYFYDEFEKYNSEYVTYEEVYPNGDYNKRTWVTENDKRLKELKMSYYSQHTETSEY</sequence>
<keyword evidence="2" id="KW-1185">Reference proteome</keyword>
<comment type="caution">
    <text evidence="1">The sequence shown here is derived from an EMBL/GenBank/DDBJ whole genome shotgun (WGS) entry which is preliminary data.</text>
</comment>
<protein>
    <submittedName>
        <fullName evidence="1">Uncharacterized protein</fullName>
    </submittedName>
</protein>
<evidence type="ECO:0000313" key="1">
    <source>
        <dbReference type="EMBL" id="PWJ40215.1"/>
    </source>
</evidence>
<gene>
    <name evidence="1" type="ORF">BC781_105283</name>
</gene>
<name>A0A315Z8G0_SEDFL</name>
<dbReference type="RefSeq" id="WP_109620745.1">
    <property type="nucleotide sequence ID" value="NZ_QGDO01000005.1"/>
</dbReference>
<accession>A0A315Z8G0</accession>
<reference evidence="1 2" key="1">
    <citation type="submission" date="2018-03" db="EMBL/GenBank/DDBJ databases">
        <title>Genomic Encyclopedia of Archaeal and Bacterial Type Strains, Phase II (KMG-II): from individual species to whole genera.</title>
        <authorList>
            <person name="Goeker M."/>
        </authorList>
    </citation>
    <scope>NUCLEOTIDE SEQUENCE [LARGE SCALE GENOMIC DNA]</scope>
    <source>
        <strain evidence="1 2">DSM 28229</strain>
    </source>
</reference>
<dbReference type="Proteomes" id="UP000245535">
    <property type="component" value="Unassembled WGS sequence"/>
</dbReference>
<dbReference type="AlphaFoldDB" id="A0A315Z8G0"/>